<keyword evidence="1" id="KW-0472">Membrane</keyword>
<feature type="transmembrane region" description="Helical" evidence="1">
    <location>
        <begin position="37"/>
        <end position="56"/>
    </location>
</feature>
<keyword evidence="1" id="KW-1133">Transmembrane helix</keyword>
<organism evidence="2 3">
    <name type="scientific">Thermocrispum agreste</name>
    <dbReference type="NCBI Taxonomy" id="37925"/>
    <lineage>
        <taxon>Bacteria</taxon>
        <taxon>Bacillati</taxon>
        <taxon>Actinomycetota</taxon>
        <taxon>Actinomycetes</taxon>
        <taxon>Pseudonocardiales</taxon>
        <taxon>Pseudonocardiaceae</taxon>
        <taxon>Thermocrispum</taxon>
    </lineage>
</organism>
<protein>
    <submittedName>
        <fullName evidence="2">Uncharacterized protein</fullName>
    </submittedName>
</protein>
<feature type="transmembrane region" description="Helical" evidence="1">
    <location>
        <begin position="62"/>
        <end position="81"/>
    </location>
</feature>
<sequence>METWRIIATALFAAAQLALVLFVMAHVRERTDSFAKAAIAGAVVLATSLIVGVLMVTVLAPWLAWTFVVVAGVTVTVMVLAS</sequence>
<evidence type="ECO:0000313" key="3">
    <source>
        <dbReference type="Proteomes" id="UP000249324"/>
    </source>
</evidence>
<feature type="transmembrane region" description="Helical" evidence="1">
    <location>
        <begin position="6"/>
        <end position="25"/>
    </location>
</feature>
<name>A0ABD6FB32_9PSEU</name>
<comment type="caution">
    <text evidence="2">The sequence shown here is derived from an EMBL/GenBank/DDBJ whole genome shotgun (WGS) entry which is preliminary data.</text>
</comment>
<keyword evidence="1" id="KW-0812">Transmembrane</keyword>
<proteinExistence type="predicted"/>
<dbReference type="EMBL" id="QGUI02000021">
    <property type="protein sequence ID" value="MFO7191260.1"/>
    <property type="molecule type" value="Genomic_DNA"/>
</dbReference>
<gene>
    <name evidence="2" type="ORF">DIU77_003335</name>
</gene>
<evidence type="ECO:0000256" key="1">
    <source>
        <dbReference type="SAM" id="Phobius"/>
    </source>
</evidence>
<accession>A0ABD6FB32</accession>
<evidence type="ECO:0000313" key="2">
    <source>
        <dbReference type="EMBL" id="MFO7191260.1"/>
    </source>
</evidence>
<dbReference type="Proteomes" id="UP000249324">
    <property type="component" value="Unassembled WGS sequence"/>
</dbReference>
<dbReference type="AlphaFoldDB" id="A0ABD6FB32"/>
<reference evidence="2 3" key="1">
    <citation type="journal article" date="2021" name="BMC Genomics">
        <title>Genome-resolved metagenome and metatranscriptome analyses of thermophilic composting reveal key bacterial players and their metabolic interactions.</title>
        <authorList>
            <person name="Braga L.P.P."/>
            <person name="Pereira R.V."/>
            <person name="Martins L.F."/>
            <person name="Moura L.M.S."/>
            <person name="Sanchez F.B."/>
            <person name="Patane J.S.L."/>
            <person name="da Silva A.M."/>
            <person name="Setubal J.C."/>
        </authorList>
    </citation>
    <scope>NUCLEOTIDE SEQUENCE [LARGE SCALE GENOMIC DNA]</scope>
    <source>
        <strain evidence="2">ZC4RG45</strain>
    </source>
</reference>